<evidence type="ECO:0000256" key="1">
    <source>
        <dbReference type="SAM" id="MobiDB-lite"/>
    </source>
</evidence>
<gene>
    <name evidence="2" type="ORF">GMARGA_LOCUS14572</name>
</gene>
<dbReference type="EMBL" id="CAJVQB010009718">
    <property type="protein sequence ID" value="CAG8732982.1"/>
    <property type="molecule type" value="Genomic_DNA"/>
</dbReference>
<accession>A0ABN7V5A1</accession>
<keyword evidence="3" id="KW-1185">Reference proteome</keyword>
<name>A0ABN7V5A1_GIGMA</name>
<feature type="compositionally biased region" description="Low complexity" evidence="1">
    <location>
        <begin position="87"/>
        <end position="97"/>
    </location>
</feature>
<organism evidence="2 3">
    <name type="scientific">Gigaspora margarita</name>
    <dbReference type="NCBI Taxonomy" id="4874"/>
    <lineage>
        <taxon>Eukaryota</taxon>
        <taxon>Fungi</taxon>
        <taxon>Fungi incertae sedis</taxon>
        <taxon>Mucoromycota</taxon>
        <taxon>Glomeromycotina</taxon>
        <taxon>Glomeromycetes</taxon>
        <taxon>Diversisporales</taxon>
        <taxon>Gigasporaceae</taxon>
        <taxon>Gigaspora</taxon>
    </lineage>
</organism>
<protein>
    <submittedName>
        <fullName evidence="2">9868_t:CDS:1</fullName>
    </submittedName>
</protein>
<dbReference type="Proteomes" id="UP000789901">
    <property type="component" value="Unassembled WGS sequence"/>
</dbReference>
<reference evidence="2 3" key="1">
    <citation type="submission" date="2021-06" db="EMBL/GenBank/DDBJ databases">
        <authorList>
            <person name="Kallberg Y."/>
            <person name="Tangrot J."/>
            <person name="Rosling A."/>
        </authorList>
    </citation>
    <scope>NUCLEOTIDE SEQUENCE [LARGE SCALE GENOMIC DNA]</scope>
    <source>
        <strain evidence="2 3">120-4 pot B 10/14</strain>
    </source>
</reference>
<feature type="region of interest" description="Disordered" evidence="1">
    <location>
        <begin position="84"/>
        <end position="126"/>
    </location>
</feature>
<comment type="caution">
    <text evidence="2">The sequence shown here is derived from an EMBL/GenBank/DDBJ whole genome shotgun (WGS) entry which is preliminary data.</text>
</comment>
<sequence length="126" mass="14330">MTIRHNCNSYSILLDVSEPKLSTSDESTKSDYKILSIEWNTGISLKTGCKKQNRRTLTIFPHHSRRKPSQQILEYMGKLTPIKSRSTNTTTFPFTPNKLQGNVTNTINDTSNPIQSKKIRTQTAET</sequence>
<evidence type="ECO:0000313" key="3">
    <source>
        <dbReference type="Proteomes" id="UP000789901"/>
    </source>
</evidence>
<evidence type="ECO:0000313" key="2">
    <source>
        <dbReference type="EMBL" id="CAG8732982.1"/>
    </source>
</evidence>
<proteinExistence type="predicted"/>
<feature type="compositionally biased region" description="Polar residues" evidence="1">
    <location>
        <begin position="98"/>
        <end position="126"/>
    </location>
</feature>